<gene>
    <name evidence="5" type="primary">LOC114432970</name>
</gene>
<proteinExistence type="predicted"/>
<accession>A0A6P7HXL0</accession>
<dbReference type="RefSeq" id="XP_028256921.1">
    <property type="nucleotide sequence ID" value="XM_028401120.1"/>
</dbReference>
<dbReference type="InterPro" id="IPR000159">
    <property type="entry name" value="RA_dom"/>
</dbReference>
<dbReference type="PANTHER" id="PTHR15286">
    <property type="entry name" value="RAS-ASSOCIATING DOMAIN CONTAINING PROTEIN"/>
    <property type="match status" value="1"/>
</dbReference>
<dbReference type="InterPro" id="IPR033593">
    <property type="entry name" value="N-RASSF"/>
</dbReference>
<dbReference type="GeneID" id="114432970"/>
<feature type="coiled-coil region" evidence="1">
    <location>
        <begin position="243"/>
        <end position="298"/>
    </location>
</feature>
<dbReference type="PROSITE" id="PS50200">
    <property type="entry name" value="RA"/>
    <property type="match status" value="1"/>
</dbReference>
<dbReference type="OrthoDB" id="10051571at2759"/>
<feature type="region of interest" description="Disordered" evidence="2">
    <location>
        <begin position="432"/>
        <end position="458"/>
    </location>
</feature>
<evidence type="ECO:0000256" key="1">
    <source>
        <dbReference type="SAM" id="Coils"/>
    </source>
</evidence>
<feature type="coiled-coil region" evidence="1">
    <location>
        <begin position="385"/>
        <end position="419"/>
    </location>
</feature>
<keyword evidence="4" id="KW-1185">Reference proteome</keyword>
<dbReference type="InParanoid" id="A0A6P7HXL0"/>
<sequence>MGDVTARIAAFHSVTPPPGSTPSSRLCGGECLGHSASHLPEHTTVKEKNEVHEGRKKLEPGHRWCSEMELKVWVEGVVRVVCGLSLSTSCQDVVIALAQAIGQTGRYILILKLRGKERQLVADDCPLQHLAQLGQLAADVQFVLRRTGPSLSEGQETPARERLLPLPRPTEPEPIKSSEPQKALTFNLGPSTFPRRTKPNRASSPSLRASPEPQASPVSFSDPHNSVKAHPSHPSKEEVFRQVLLQQRRLQDLEIQLKVLQRETEMWERSSAAGPPVTVDLTEELEELEQQLRQNEAEVAFGEHWEEQLEAETERERDLCSRLQLIHSSLDDQCYEIMELQSQSAHLEQDLQLQAQSESSQVETQLSDEALRSLNQQLHKRLQLGQDLDTSLSEMQRELQTAENRVKERSEVIKDLSKELRQCNLQQFIQQTGAAPHSDQTHSPPVGEVYLSSAGIME</sequence>
<evidence type="ECO:0000313" key="4">
    <source>
        <dbReference type="Proteomes" id="UP000515145"/>
    </source>
</evidence>
<keyword evidence="1" id="KW-0175">Coiled coil</keyword>
<dbReference type="Gene3D" id="3.10.20.90">
    <property type="entry name" value="Phosphatidylinositol 3-kinase Catalytic Subunit, Chain A, domain 1"/>
    <property type="match status" value="1"/>
</dbReference>
<name>A0A6P7HXL0_9TELE</name>
<reference evidence="5" key="1">
    <citation type="submission" date="2025-08" db="UniProtKB">
        <authorList>
            <consortium name="RefSeq"/>
        </authorList>
    </citation>
    <scope>IDENTIFICATION</scope>
</reference>
<feature type="region of interest" description="Disordered" evidence="2">
    <location>
        <begin position="149"/>
        <end position="236"/>
    </location>
</feature>
<protein>
    <submittedName>
        <fullName evidence="5">Ras association domain-containing protein 7-like isoform X1</fullName>
    </submittedName>
</protein>
<dbReference type="SMART" id="SM00314">
    <property type="entry name" value="RA"/>
    <property type="match status" value="1"/>
</dbReference>
<dbReference type="PANTHER" id="PTHR15286:SF11">
    <property type="entry name" value="RAS ASSOCIATION DOMAIN-CONTAINING PROTEIN 7"/>
    <property type="match status" value="1"/>
</dbReference>
<evidence type="ECO:0000259" key="3">
    <source>
        <dbReference type="PROSITE" id="PS50200"/>
    </source>
</evidence>
<dbReference type="AlphaFoldDB" id="A0A6P7HXL0"/>
<organism evidence="4 5">
    <name type="scientific">Parambassis ranga</name>
    <name type="common">Indian glassy fish</name>
    <dbReference type="NCBI Taxonomy" id="210632"/>
    <lineage>
        <taxon>Eukaryota</taxon>
        <taxon>Metazoa</taxon>
        <taxon>Chordata</taxon>
        <taxon>Craniata</taxon>
        <taxon>Vertebrata</taxon>
        <taxon>Euteleostomi</taxon>
        <taxon>Actinopterygii</taxon>
        <taxon>Neopterygii</taxon>
        <taxon>Teleostei</taxon>
        <taxon>Neoteleostei</taxon>
        <taxon>Acanthomorphata</taxon>
        <taxon>Ovalentaria</taxon>
        <taxon>Ambassidae</taxon>
        <taxon>Parambassis</taxon>
    </lineage>
</organism>
<evidence type="ECO:0000313" key="5">
    <source>
        <dbReference type="RefSeq" id="XP_028256921.1"/>
    </source>
</evidence>
<dbReference type="Pfam" id="PF00788">
    <property type="entry name" value="RA"/>
    <property type="match status" value="1"/>
</dbReference>
<feature type="domain" description="Ras-associating" evidence="3">
    <location>
        <begin position="66"/>
        <end position="149"/>
    </location>
</feature>
<dbReference type="InterPro" id="IPR029071">
    <property type="entry name" value="Ubiquitin-like_domsf"/>
</dbReference>
<dbReference type="Proteomes" id="UP000515145">
    <property type="component" value="Chromosome 3"/>
</dbReference>
<evidence type="ECO:0000256" key="2">
    <source>
        <dbReference type="SAM" id="MobiDB-lite"/>
    </source>
</evidence>
<dbReference type="GO" id="GO:0007165">
    <property type="term" value="P:signal transduction"/>
    <property type="evidence" value="ECO:0007669"/>
    <property type="project" value="InterPro"/>
</dbReference>
<dbReference type="SUPFAM" id="SSF54236">
    <property type="entry name" value="Ubiquitin-like"/>
    <property type="match status" value="1"/>
</dbReference>